<dbReference type="GeneID" id="24923328"/>
<dbReference type="RefSeq" id="XP_012899031.1">
    <property type="nucleotide sequence ID" value="XM_013043577.1"/>
</dbReference>
<dbReference type="Proteomes" id="UP000008312">
    <property type="component" value="Unassembled WGS sequence"/>
</dbReference>
<evidence type="ECO:0000256" key="1">
    <source>
        <dbReference type="ARBA" id="ARBA00022741"/>
    </source>
</evidence>
<evidence type="ECO:0000256" key="2">
    <source>
        <dbReference type="ARBA" id="ARBA00022840"/>
    </source>
</evidence>
<keyword evidence="1" id="KW-0547">Nucleotide-binding</keyword>
<reference evidence="4" key="1">
    <citation type="submission" date="2010-02" db="EMBL/GenBank/DDBJ databases">
        <title>Sequencing and annotation of the Blastocystis hominis genome.</title>
        <authorList>
            <person name="Wincker P."/>
        </authorList>
    </citation>
    <scope>NUCLEOTIDE SEQUENCE</scope>
    <source>
        <strain evidence="4">Singapore isolate B</strain>
    </source>
</reference>
<name>D8MA94_BLAHO</name>
<proteinExistence type="predicted"/>
<gene>
    <name evidence="4" type="ORF">GSBLH_T00007204001</name>
</gene>
<evidence type="ECO:0000313" key="5">
    <source>
        <dbReference type="Proteomes" id="UP000008312"/>
    </source>
</evidence>
<dbReference type="Gene3D" id="2.60.34.10">
    <property type="entry name" value="Substrate Binding Domain Of DNAk, Chain A, domain 1"/>
    <property type="match status" value="1"/>
</dbReference>
<dbReference type="InterPro" id="IPR029047">
    <property type="entry name" value="HSP70_peptide-bd_sf"/>
</dbReference>
<keyword evidence="5" id="KW-1185">Reference proteome</keyword>
<protein>
    <submittedName>
        <fullName evidence="4">Uncharacterized protein</fullName>
    </submittedName>
</protein>
<evidence type="ECO:0000256" key="3">
    <source>
        <dbReference type="SAM" id="MobiDB-lite"/>
    </source>
</evidence>
<keyword evidence="2" id="KW-0067">ATP-binding</keyword>
<dbReference type="AlphaFoldDB" id="D8MA94"/>
<dbReference type="SUPFAM" id="SSF100920">
    <property type="entry name" value="Heat shock protein 70kD (HSP70), peptide-binding domain"/>
    <property type="match status" value="1"/>
</dbReference>
<dbReference type="InterPro" id="IPR013126">
    <property type="entry name" value="Hsp_70_fam"/>
</dbReference>
<dbReference type="GO" id="GO:0005524">
    <property type="term" value="F:ATP binding"/>
    <property type="evidence" value="ECO:0007669"/>
    <property type="project" value="UniProtKB-KW"/>
</dbReference>
<evidence type="ECO:0000313" key="4">
    <source>
        <dbReference type="EMBL" id="CBK24983.2"/>
    </source>
</evidence>
<feature type="region of interest" description="Disordered" evidence="3">
    <location>
        <begin position="184"/>
        <end position="226"/>
    </location>
</feature>
<dbReference type="EMBL" id="FN668689">
    <property type="protein sequence ID" value="CBK24983.2"/>
    <property type="molecule type" value="Genomic_DNA"/>
</dbReference>
<dbReference type="InParanoid" id="D8MA94"/>
<organism evidence="4">
    <name type="scientific">Blastocystis hominis</name>
    <dbReference type="NCBI Taxonomy" id="12968"/>
    <lineage>
        <taxon>Eukaryota</taxon>
        <taxon>Sar</taxon>
        <taxon>Stramenopiles</taxon>
        <taxon>Bigyra</taxon>
        <taxon>Opalozoa</taxon>
        <taxon>Opalinata</taxon>
        <taxon>Blastocystidae</taxon>
        <taxon>Blastocystis</taxon>
    </lineage>
</organism>
<dbReference type="GO" id="GO:0140662">
    <property type="term" value="F:ATP-dependent protein folding chaperone"/>
    <property type="evidence" value="ECO:0007669"/>
    <property type="project" value="InterPro"/>
</dbReference>
<sequence length="226" mass="25784">MYGNKVMVSNYPDECVARGALRASSIEEARTGVVLKQVIPEYYGFPIYDDYTHREKFQVMIPRNTEYPTDRVFSTNGTYITWANVDLYQSKDGTMREAKLLNEFGFTDATPTSQAINVKYTLDHNGFINVEIVQTCDNRVLLQKEKVVKLKTETREVEYNNDEDSDSAISGEYIEEQAVEPDFLPEPPINLGRVPFEFPDVPRDEMPLPIEQSDSGDILLSEDSDL</sequence>
<dbReference type="Pfam" id="PF00012">
    <property type="entry name" value="HSP70"/>
    <property type="match status" value="1"/>
</dbReference>
<accession>D8MA94</accession>